<feature type="compositionally biased region" description="Basic and acidic residues" evidence="1">
    <location>
        <begin position="265"/>
        <end position="288"/>
    </location>
</feature>
<dbReference type="EMBL" id="VJMF01000019">
    <property type="protein sequence ID" value="TRL36519.1"/>
    <property type="molecule type" value="Genomic_DNA"/>
</dbReference>
<dbReference type="RefSeq" id="WP_142862020.1">
    <property type="nucleotide sequence ID" value="NZ_VJMF01000019.1"/>
</dbReference>
<dbReference type="Proteomes" id="UP000316781">
    <property type="component" value="Unassembled WGS sequence"/>
</dbReference>
<dbReference type="Gene3D" id="3.30.1150.10">
    <property type="match status" value="1"/>
</dbReference>
<comment type="caution">
    <text evidence="2">The sequence shown here is derived from an EMBL/GenBank/DDBJ whole genome shotgun (WGS) entry which is preliminary data.</text>
</comment>
<feature type="region of interest" description="Disordered" evidence="1">
    <location>
        <begin position="300"/>
        <end position="331"/>
    </location>
</feature>
<organism evidence="2 3">
    <name type="scientific">Methylosinus sporium</name>
    <dbReference type="NCBI Taxonomy" id="428"/>
    <lineage>
        <taxon>Bacteria</taxon>
        <taxon>Pseudomonadati</taxon>
        <taxon>Pseudomonadota</taxon>
        <taxon>Alphaproteobacteria</taxon>
        <taxon>Hyphomicrobiales</taxon>
        <taxon>Methylocystaceae</taxon>
        <taxon>Methylosinus</taxon>
    </lineage>
</organism>
<evidence type="ECO:0000313" key="2">
    <source>
        <dbReference type="EMBL" id="TRL36519.1"/>
    </source>
</evidence>
<reference evidence="2 3" key="1">
    <citation type="submission" date="2019-07" db="EMBL/GenBank/DDBJ databases">
        <title>Ln-dependent methylotrophs.</title>
        <authorList>
            <person name="Tani A."/>
        </authorList>
    </citation>
    <scope>NUCLEOTIDE SEQUENCE [LARGE SCALE GENOMIC DNA]</scope>
    <source>
        <strain evidence="2 3">SM89A</strain>
    </source>
</reference>
<feature type="compositionally biased region" description="Basic and acidic residues" evidence="1">
    <location>
        <begin position="57"/>
        <end position="80"/>
    </location>
</feature>
<name>A0A549T3P3_METSR</name>
<dbReference type="AlphaFoldDB" id="A0A549T3P3"/>
<accession>A0A549T3P3</accession>
<sequence>MKPSRSEPGLVVSAAVHAGLLLATLIAFSDTKKFDDAQESVPVDIVTDAQLNQVMKGEKAAKEIKPAQRADKVAEQHETKPLPPLAEAKKDVAAPPPPLKPRLDEPEDKPEAPPPPKRIAALPPTPEPPLRPTPPKAEPPKPEPPKAQPAKAEPPKPEPPKPERTKPAPTPPEREEPEEAEMVKPKPPVHPKPEKEAKETPQPPEKPKPKEEPKPRDEPKKEEAKKETAKPKEAAKEASKQLKVDEVAKLLEKKKAAEKGAPSDSDEKKKSDKPPAKPKSGDEAAPKSKFDAANIANLLSHEAPQRRAATGADLTKTASLGAPTASAPRMSPTMQAQIDAYTVEHYRKCWETALSVDAHAYVPQVEFRFTRNGALDGQPRLLNPSANPVERSRGEQALGAVRRCSPMPIPPAFEAYFDYWRVTVLNMTNDM</sequence>
<gene>
    <name evidence="2" type="ORF">FM996_04455</name>
</gene>
<evidence type="ECO:0000313" key="3">
    <source>
        <dbReference type="Proteomes" id="UP000316781"/>
    </source>
</evidence>
<feature type="region of interest" description="Disordered" evidence="1">
    <location>
        <begin position="57"/>
        <end position="288"/>
    </location>
</feature>
<evidence type="ECO:0000256" key="1">
    <source>
        <dbReference type="SAM" id="MobiDB-lite"/>
    </source>
</evidence>
<proteinExistence type="predicted"/>
<feature type="compositionally biased region" description="Basic and acidic residues" evidence="1">
    <location>
        <begin position="153"/>
        <end position="166"/>
    </location>
</feature>
<feature type="compositionally biased region" description="Basic and acidic residues" evidence="1">
    <location>
        <begin position="191"/>
        <end position="258"/>
    </location>
</feature>
<protein>
    <submittedName>
        <fullName evidence="2">Cell envelope biogenesis protein TolA</fullName>
    </submittedName>
</protein>
<feature type="compositionally biased region" description="Pro residues" evidence="1">
    <location>
        <begin position="112"/>
        <end position="137"/>
    </location>
</feature>